<evidence type="ECO:0000313" key="4">
    <source>
        <dbReference type="Proteomes" id="UP000317039"/>
    </source>
</evidence>
<gene>
    <name evidence="3" type="ORF">FOH10_24425</name>
</gene>
<organism evidence="3 4">
    <name type="scientific">Nocardia otitidiscaviarum</name>
    <dbReference type="NCBI Taxonomy" id="1823"/>
    <lineage>
        <taxon>Bacteria</taxon>
        <taxon>Bacillati</taxon>
        <taxon>Actinomycetota</taxon>
        <taxon>Actinomycetes</taxon>
        <taxon>Mycobacteriales</taxon>
        <taxon>Nocardiaceae</taxon>
        <taxon>Nocardia</taxon>
    </lineage>
</organism>
<proteinExistence type="predicted"/>
<dbReference type="Proteomes" id="UP000317039">
    <property type="component" value="Chromosome"/>
</dbReference>
<name>A0A516NR64_9NOCA</name>
<sequence length="346" mass="36411">MGRTVTRRNLATAGPRAVAVSVVAIVVAMLGIAGTATAQEPTHPPAPTVQNLFNTPGPHPVATTVRIDPCRESVWGMVQQLAVQALGNRDDLTCTRAFPNGLDSPVGVNVYHPADIAALPPVPLIVLTPGYHANPGMYDAMARQWASHGFVVVIPYEFFNSLIHVPALGVAAAVVAHRDPNSPLHNRIDLGRTVFAGHSGGGQAALQAGALFPGVAGLVDPGLRVAGVLAVQPGPLAIGASIGVPTLFLTGSDDFVVPDGAWVRWWQYDLTVHAPAWIANARGVSHFSPVDGLAHYRSAGVAVAWLRYLALGDETAKRYFVGPEWLLPADDTFVSVERNSLASALR</sequence>
<feature type="chain" id="PRO_5022138199" evidence="1">
    <location>
        <begin position="39"/>
        <end position="346"/>
    </location>
</feature>
<dbReference type="PANTHER" id="PTHR33428">
    <property type="entry name" value="CHLOROPHYLLASE-2, CHLOROPLASTIC"/>
    <property type="match status" value="1"/>
</dbReference>
<dbReference type="GO" id="GO:0016787">
    <property type="term" value="F:hydrolase activity"/>
    <property type="evidence" value="ECO:0007669"/>
    <property type="project" value="UniProtKB-KW"/>
</dbReference>
<dbReference type="RefSeq" id="WP_143982486.1">
    <property type="nucleotide sequence ID" value="NZ_CP041695.1"/>
</dbReference>
<evidence type="ECO:0000313" key="3">
    <source>
        <dbReference type="EMBL" id="QDP81396.1"/>
    </source>
</evidence>
<dbReference type="AlphaFoldDB" id="A0A516NR64"/>
<keyword evidence="1" id="KW-0732">Signal</keyword>
<dbReference type="Pfam" id="PF12740">
    <property type="entry name" value="PETase"/>
    <property type="match status" value="1"/>
</dbReference>
<dbReference type="KEGG" id="nod:FOH10_24425"/>
<dbReference type="InterPro" id="IPR029058">
    <property type="entry name" value="AB_hydrolase_fold"/>
</dbReference>
<feature type="signal peptide" evidence="1">
    <location>
        <begin position="1"/>
        <end position="38"/>
    </location>
</feature>
<dbReference type="Gene3D" id="3.40.50.1820">
    <property type="entry name" value="alpha/beta hydrolase"/>
    <property type="match status" value="1"/>
</dbReference>
<keyword evidence="3" id="KW-0378">Hydrolase</keyword>
<protein>
    <submittedName>
        <fullName evidence="3">Alpha/beta hydrolase</fullName>
    </submittedName>
</protein>
<accession>A0A516NR64</accession>
<dbReference type="SUPFAM" id="SSF53474">
    <property type="entry name" value="alpha/beta-Hydrolases"/>
    <property type="match status" value="1"/>
</dbReference>
<dbReference type="InterPro" id="IPR041127">
    <property type="entry name" value="PET_hydrolase/cutinase-like"/>
</dbReference>
<dbReference type="GeneID" id="80335510"/>
<evidence type="ECO:0000259" key="2">
    <source>
        <dbReference type="Pfam" id="PF12740"/>
    </source>
</evidence>
<dbReference type="PANTHER" id="PTHR33428:SF14">
    <property type="entry name" value="CARBOXYLESTERASE TYPE B DOMAIN-CONTAINING PROTEIN"/>
    <property type="match status" value="1"/>
</dbReference>
<evidence type="ECO:0000256" key="1">
    <source>
        <dbReference type="SAM" id="SignalP"/>
    </source>
</evidence>
<reference evidence="3 4" key="1">
    <citation type="submission" date="2019-07" db="EMBL/GenBank/DDBJ databases">
        <title>Complete Genome Sequence and Methylome Analysis of Nocardia otitidis-caviarum NEB252.</title>
        <authorList>
            <person name="Fomenkov A."/>
            <person name="Anton B.P."/>
            <person name="Vincze T."/>
            <person name="Roberts R.J."/>
        </authorList>
    </citation>
    <scope>NUCLEOTIDE SEQUENCE [LARGE SCALE GENOMIC DNA]</scope>
    <source>
        <strain evidence="3 4">NEB252</strain>
    </source>
</reference>
<feature type="domain" description="PET hydrolase/cutinase-like" evidence="2">
    <location>
        <begin position="108"/>
        <end position="320"/>
    </location>
</feature>
<dbReference type="EMBL" id="CP041695">
    <property type="protein sequence ID" value="QDP81396.1"/>
    <property type="molecule type" value="Genomic_DNA"/>
</dbReference>